<feature type="chain" id="PRO_5020618104" description="Lipocalin-like domain-containing protein" evidence="1">
    <location>
        <begin position="26"/>
        <end position="136"/>
    </location>
</feature>
<name>A0A4Q9YUG5_9FLAO</name>
<evidence type="ECO:0000256" key="1">
    <source>
        <dbReference type="SAM" id="SignalP"/>
    </source>
</evidence>
<evidence type="ECO:0000313" key="3">
    <source>
        <dbReference type="Proteomes" id="UP000293300"/>
    </source>
</evidence>
<sequence>MKKLITPFALLALFLATGCSKDSNAAAINSIQGRWKLVNVSGTFAGINNNFTPGTIVWDFNPITQTVTVVNNNPDPNKWDVLETGVYNYQLVNNPEMPCNESLEINGSSYGCFSISNNSLIIDQSVADGFFITLKQ</sequence>
<organism evidence="2 3">
    <name type="scientific">Flavobacterium silvisoli</name>
    <dbReference type="NCBI Taxonomy" id="2529433"/>
    <lineage>
        <taxon>Bacteria</taxon>
        <taxon>Pseudomonadati</taxon>
        <taxon>Bacteroidota</taxon>
        <taxon>Flavobacteriia</taxon>
        <taxon>Flavobacteriales</taxon>
        <taxon>Flavobacteriaceae</taxon>
        <taxon>Flavobacterium</taxon>
    </lineage>
</organism>
<dbReference type="PROSITE" id="PS51257">
    <property type="entry name" value="PROKAR_LIPOPROTEIN"/>
    <property type="match status" value="1"/>
</dbReference>
<dbReference type="Proteomes" id="UP000293300">
    <property type="component" value="Unassembled WGS sequence"/>
</dbReference>
<proteinExistence type="predicted"/>
<reference evidence="2 3" key="1">
    <citation type="submission" date="2019-02" db="EMBL/GenBank/DDBJ databases">
        <title>Flavobacterium sp. RD-2-33 isolated from forest soil.</title>
        <authorList>
            <person name="Chaudhary D.K."/>
        </authorList>
    </citation>
    <scope>NUCLEOTIDE SEQUENCE [LARGE SCALE GENOMIC DNA]</scope>
    <source>
        <strain evidence="2 3">RD-2-33</strain>
    </source>
</reference>
<accession>A0A4Q9YUG5</accession>
<gene>
    <name evidence="2" type="ORF">EZL74_10820</name>
</gene>
<evidence type="ECO:0000313" key="2">
    <source>
        <dbReference type="EMBL" id="TBX66333.1"/>
    </source>
</evidence>
<feature type="signal peptide" evidence="1">
    <location>
        <begin position="1"/>
        <end position="25"/>
    </location>
</feature>
<evidence type="ECO:0008006" key="4">
    <source>
        <dbReference type="Google" id="ProtNLM"/>
    </source>
</evidence>
<dbReference type="AlphaFoldDB" id="A0A4Q9YUG5"/>
<keyword evidence="1" id="KW-0732">Signal</keyword>
<dbReference type="EMBL" id="SJPE01000014">
    <property type="protein sequence ID" value="TBX66333.1"/>
    <property type="molecule type" value="Genomic_DNA"/>
</dbReference>
<dbReference type="RefSeq" id="WP_131476632.1">
    <property type="nucleotide sequence ID" value="NZ_SJPE01000014.1"/>
</dbReference>
<protein>
    <recommendedName>
        <fullName evidence="4">Lipocalin-like domain-containing protein</fullName>
    </recommendedName>
</protein>
<keyword evidence="3" id="KW-1185">Reference proteome</keyword>
<dbReference type="OrthoDB" id="1201884at2"/>
<comment type="caution">
    <text evidence="2">The sequence shown here is derived from an EMBL/GenBank/DDBJ whole genome shotgun (WGS) entry which is preliminary data.</text>
</comment>